<dbReference type="GO" id="GO:0005739">
    <property type="term" value="C:mitochondrion"/>
    <property type="evidence" value="ECO:0007669"/>
    <property type="project" value="UniProtKB-ARBA"/>
</dbReference>
<feature type="repeat" description="PPR" evidence="3">
    <location>
        <begin position="244"/>
        <end position="274"/>
    </location>
</feature>
<feature type="repeat" description="PPR" evidence="3">
    <location>
        <begin position="407"/>
        <end position="441"/>
    </location>
</feature>
<dbReference type="InterPro" id="IPR002885">
    <property type="entry name" value="PPR_rpt"/>
</dbReference>
<dbReference type="eggNOG" id="KOG4197">
    <property type="taxonomic scope" value="Eukaryota"/>
</dbReference>
<feature type="repeat" description="PPR" evidence="3">
    <location>
        <begin position="442"/>
        <end position="477"/>
    </location>
</feature>
<dbReference type="FunFam" id="1.25.40.10:FF:000090">
    <property type="entry name" value="Pentatricopeptide repeat-containing protein, chloroplastic"/>
    <property type="match status" value="1"/>
</dbReference>
<keyword evidence="1" id="KW-0677">Repeat</keyword>
<dbReference type="PANTHER" id="PTHR47926:SF472">
    <property type="entry name" value="REPEAT (PPR) SUPERFAMILY PROTEIN, PUTATIVE-RELATED"/>
    <property type="match status" value="1"/>
</dbReference>
<evidence type="ECO:0000256" key="1">
    <source>
        <dbReference type="ARBA" id="ARBA00022737"/>
    </source>
</evidence>
<dbReference type="InterPro" id="IPR046848">
    <property type="entry name" value="E_motif"/>
</dbReference>
<dbReference type="InterPro" id="IPR011990">
    <property type="entry name" value="TPR-like_helical_dom_sf"/>
</dbReference>
<dbReference type="GO" id="GO:0009451">
    <property type="term" value="P:RNA modification"/>
    <property type="evidence" value="ECO:0007669"/>
    <property type="project" value="InterPro"/>
</dbReference>
<comment type="similarity">
    <text evidence="2">Belongs to the PPR family. PCMP-E subfamily.</text>
</comment>
<dbReference type="PROSITE" id="PS51375">
    <property type="entry name" value="PPR"/>
    <property type="match status" value="6"/>
</dbReference>
<reference evidence="4" key="1">
    <citation type="submission" date="2023-03" db="UniProtKB">
        <authorList>
            <consortium name="EnsemblPlants"/>
        </authorList>
    </citation>
    <scope>IDENTIFICATION</scope>
</reference>
<dbReference type="Pfam" id="PF01535">
    <property type="entry name" value="PPR"/>
    <property type="match status" value="7"/>
</dbReference>
<feature type="repeat" description="PPR" evidence="3">
    <location>
        <begin position="173"/>
        <end position="203"/>
    </location>
</feature>
<dbReference type="FunFam" id="1.25.40.10:FF:000801">
    <property type="entry name" value="Pentatricopeptide repeat-containing protein"/>
    <property type="match status" value="1"/>
</dbReference>
<evidence type="ECO:0000313" key="4">
    <source>
        <dbReference type="EnsemblPlants" id="MELO3C031024.2.1"/>
    </source>
</evidence>
<dbReference type="SUPFAM" id="SSF48452">
    <property type="entry name" value="TPR-like"/>
    <property type="match status" value="1"/>
</dbReference>
<evidence type="ECO:0000256" key="3">
    <source>
        <dbReference type="PROSITE-ProRule" id="PRU00708"/>
    </source>
</evidence>
<accession>A0A1S4DUQ6</accession>
<dbReference type="Pfam" id="PF13041">
    <property type="entry name" value="PPR_2"/>
    <property type="match status" value="2"/>
</dbReference>
<evidence type="ECO:0000256" key="2">
    <source>
        <dbReference type="ARBA" id="ARBA00061659"/>
    </source>
</evidence>
<dbReference type="Gene3D" id="1.25.40.10">
    <property type="entry name" value="Tetratricopeptide repeat domain"/>
    <property type="match status" value="5"/>
</dbReference>
<organism evidence="4">
    <name type="scientific">Cucumis melo</name>
    <name type="common">Muskmelon</name>
    <dbReference type="NCBI Taxonomy" id="3656"/>
    <lineage>
        <taxon>Eukaryota</taxon>
        <taxon>Viridiplantae</taxon>
        <taxon>Streptophyta</taxon>
        <taxon>Embryophyta</taxon>
        <taxon>Tracheophyta</taxon>
        <taxon>Spermatophyta</taxon>
        <taxon>Magnoliopsida</taxon>
        <taxon>eudicotyledons</taxon>
        <taxon>Gunneridae</taxon>
        <taxon>Pentapetalae</taxon>
        <taxon>rosids</taxon>
        <taxon>fabids</taxon>
        <taxon>Cucurbitales</taxon>
        <taxon>Cucurbitaceae</taxon>
        <taxon>Benincaseae</taxon>
        <taxon>Cucumis</taxon>
    </lineage>
</organism>
<protein>
    <submittedName>
        <fullName evidence="4">Uncharacterized protein</fullName>
    </submittedName>
</protein>
<gene>
    <name evidence="4" type="primary">107990300</name>
</gene>
<dbReference type="NCBIfam" id="TIGR00756">
    <property type="entry name" value="PPR"/>
    <property type="match status" value="6"/>
</dbReference>
<dbReference type="EnsemblPlants" id="MELO3C031024.2.1">
    <property type="protein sequence ID" value="MELO3C031024.2.1"/>
    <property type="gene ID" value="MELO3C031024.2"/>
</dbReference>
<dbReference type="InterPro" id="IPR046960">
    <property type="entry name" value="PPR_At4g14850-like_plant"/>
</dbReference>
<dbReference type="FunFam" id="1.25.40.10:FF:000205">
    <property type="entry name" value="Pentatricopeptide repeat-containing protein, mitochondrial"/>
    <property type="match status" value="1"/>
</dbReference>
<proteinExistence type="inferred from homology"/>
<dbReference type="Pfam" id="PF20431">
    <property type="entry name" value="E_motif"/>
    <property type="match status" value="1"/>
</dbReference>
<dbReference type="Gramene" id="MELO3C031024.2.1">
    <property type="protein sequence ID" value="MELO3C031024.2.1"/>
    <property type="gene ID" value="MELO3C031024.2"/>
</dbReference>
<name>A0A1S4DUQ6_CUCME</name>
<dbReference type="AlphaFoldDB" id="A0A1S4DUQ6"/>
<sequence>MNYGAYGRLIQHCTDHLFFRVGKQLHARLVLSSVAPDNFLGSKLISFYSKSGSLRDAYNVFGKIPRKNIFSWNALFISYTLHNMHTDLLKLFLSLVNSNSTDVKPDRFTVTCVLKALASLFSNSVLAKEVHCFILRRELESDIFVVNALITFYSRCDELVLARIMFDRMPERDIVSWNAMLAGYSQGGSYEKCKELFRVMSSSLEVKPNALTAVSVLQACAQSNDLIFGMEVHRFVNESQIKMDVSLWNAVIGLYAKCGSLDYARELFEEMPEKDGITYCSMISGYMVHGFVNQAMDLFRELERPRLPTWNAVISGLVQNNRQDGALDIFRAMQSHGCRPNTVTLASILPIFSHFSTLKGGKEIHGYAIRNTYDGNIFVATAIIDSYAKCGYLQGARQVFDQLKGRSLIAWTSIISAYAVHGDANVALSLFYEMLTYGIQPDQVTFTSVLAACAHSGELDEAWKIFNILLPDYGIQPLVEHYACMVGVLSRAGKLSDAVEFISKMPLEPNAKVWGALLNGASVAGDVELGKYVFDRLFEIEPGNTGNYVIMANLYSQSGRWKEADTIRDLMKEVRLKKIPGNSWIETRGGLQSFC</sequence>
<dbReference type="PANTHER" id="PTHR47926">
    <property type="entry name" value="PENTATRICOPEPTIDE REPEAT-CONTAINING PROTEIN"/>
    <property type="match status" value="1"/>
</dbReference>
<feature type="repeat" description="PPR" evidence="3">
    <location>
        <begin position="306"/>
        <end position="340"/>
    </location>
</feature>
<feature type="repeat" description="PPR" evidence="3">
    <location>
        <begin position="275"/>
        <end position="305"/>
    </location>
</feature>
<dbReference type="GO" id="GO:0003723">
    <property type="term" value="F:RNA binding"/>
    <property type="evidence" value="ECO:0007669"/>
    <property type="project" value="InterPro"/>
</dbReference>